<accession>A0ABN7RP49</accession>
<keyword evidence="3" id="KW-1185">Reference proteome</keyword>
<evidence type="ECO:0000313" key="3">
    <source>
        <dbReference type="Proteomes" id="UP001158576"/>
    </source>
</evidence>
<keyword evidence="1" id="KW-0812">Transmembrane</keyword>
<name>A0ABN7RP49_OIKDI</name>
<evidence type="ECO:0000313" key="2">
    <source>
        <dbReference type="EMBL" id="CAG5082372.1"/>
    </source>
</evidence>
<dbReference type="Proteomes" id="UP001158576">
    <property type="component" value="Chromosome PAR"/>
</dbReference>
<protein>
    <submittedName>
        <fullName evidence="2">Oidioi.mRNA.OKI2018_I69.PAR.g10110.t1.cds</fullName>
    </submittedName>
</protein>
<organism evidence="2 3">
    <name type="scientific">Oikopleura dioica</name>
    <name type="common">Tunicate</name>
    <dbReference type="NCBI Taxonomy" id="34765"/>
    <lineage>
        <taxon>Eukaryota</taxon>
        <taxon>Metazoa</taxon>
        <taxon>Chordata</taxon>
        <taxon>Tunicata</taxon>
        <taxon>Appendicularia</taxon>
        <taxon>Copelata</taxon>
        <taxon>Oikopleuridae</taxon>
        <taxon>Oikopleura</taxon>
    </lineage>
</organism>
<keyword evidence="1" id="KW-0472">Membrane</keyword>
<evidence type="ECO:0000256" key="1">
    <source>
        <dbReference type="SAM" id="Phobius"/>
    </source>
</evidence>
<keyword evidence="1" id="KW-1133">Transmembrane helix</keyword>
<gene>
    <name evidence="2" type="ORF">OKIOD_LOCUS1668</name>
</gene>
<sequence length="76" mass="8389">MRRALKLAIGIASFVGIFSVIFFPAYFVGREKTTTTVSPPLTTTTIETTTEESSGMMPEELNTFERNHGRVLGADF</sequence>
<reference evidence="2 3" key="1">
    <citation type="submission" date="2021-04" db="EMBL/GenBank/DDBJ databases">
        <authorList>
            <person name="Bliznina A."/>
        </authorList>
    </citation>
    <scope>NUCLEOTIDE SEQUENCE [LARGE SCALE GENOMIC DNA]</scope>
</reference>
<dbReference type="EMBL" id="OU015568">
    <property type="protein sequence ID" value="CAG5082372.1"/>
    <property type="molecule type" value="Genomic_DNA"/>
</dbReference>
<feature type="transmembrane region" description="Helical" evidence="1">
    <location>
        <begin position="7"/>
        <end position="28"/>
    </location>
</feature>
<proteinExistence type="predicted"/>